<accession>A0A9D2SZD5</accession>
<reference evidence="2" key="2">
    <citation type="submission" date="2021-04" db="EMBL/GenBank/DDBJ databases">
        <authorList>
            <person name="Gilroy R."/>
        </authorList>
    </citation>
    <scope>NUCLEOTIDE SEQUENCE</scope>
    <source>
        <strain evidence="2">CHK186-1790</strain>
    </source>
</reference>
<evidence type="ECO:0000256" key="1">
    <source>
        <dbReference type="SAM" id="Phobius"/>
    </source>
</evidence>
<feature type="transmembrane region" description="Helical" evidence="1">
    <location>
        <begin position="90"/>
        <end position="109"/>
    </location>
</feature>
<evidence type="ECO:0000313" key="2">
    <source>
        <dbReference type="EMBL" id="HJC40722.1"/>
    </source>
</evidence>
<keyword evidence="1" id="KW-0472">Membrane</keyword>
<organism evidence="2 3">
    <name type="scientific">Candidatus Intestinimonas pullistercoris</name>
    <dbReference type="NCBI Taxonomy" id="2838623"/>
    <lineage>
        <taxon>Bacteria</taxon>
        <taxon>Bacillati</taxon>
        <taxon>Bacillota</taxon>
        <taxon>Clostridia</taxon>
        <taxon>Eubacteriales</taxon>
        <taxon>Intestinimonas</taxon>
    </lineage>
</organism>
<gene>
    <name evidence="2" type="ORF">H9701_04120</name>
</gene>
<dbReference type="AlphaFoldDB" id="A0A9D2SZD5"/>
<name>A0A9D2SZD5_9FIRM</name>
<keyword evidence="1" id="KW-0812">Transmembrane</keyword>
<feature type="transmembrane region" description="Helical" evidence="1">
    <location>
        <begin position="115"/>
        <end position="134"/>
    </location>
</feature>
<reference evidence="2" key="1">
    <citation type="journal article" date="2021" name="PeerJ">
        <title>Extensive microbial diversity within the chicken gut microbiome revealed by metagenomics and culture.</title>
        <authorList>
            <person name="Gilroy R."/>
            <person name="Ravi A."/>
            <person name="Getino M."/>
            <person name="Pursley I."/>
            <person name="Horton D.L."/>
            <person name="Alikhan N.F."/>
            <person name="Baker D."/>
            <person name="Gharbi K."/>
            <person name="Hall N."/>
            <person name="Watson M."/>
            <person name="Adriaenssens E.M."/>
            <person name="Foster-Nyarko E."/>
            <person name="Jarju S."/>
            <person name="Secka A."/>
            <person name="Antonio M."/>
            <person name="Oren A."/>
            <person name="Chaudhuri R.R."/>
            <person name="La Ragione R."/>
            <person name="Hildebrand F."/>
            <person name="Pallen M.J."/>
        </authorList>
    </citation>
    <scope>NUCLEOTIDE SEQUENCE</scope>
    <source>
        <strain evidence="2">CHK186-1790</strain>
    </source>
</reference>
<proteinExistence type="predicted"/>
<keyword evidence="1" id="KW-1133">Transmembrane helix</keyword>
<evidence type="ECO:0000313" key="3">
    <source>
        <dbReference type="Proteomes" id="UP000823882"/>
    </source>
</evidence>
<sequence>MKKTSIRWPLAVTLLGCALFAAGGIGRMAFDLELPAYVLLAAGCALFGGGLGDVLRRLALRSDPQLAKEVAIEEGDERNVSIANAAKAKAFDAMLLVYPPLLLVLALAGVEILPLLLVAAAYLFTVGVSIYWQARYRREG</sequence>
<protein>
    <recommendedName>
        <fullName evidence="4">DUF2178 domain-containing protein</fullName>
    </recommendedName>
</protein>
<dbReference type="Proteomes" id="UP000823882">
    <property type="component" value="Unassembled WGS sequence"/>
</dbReference>
<comment type="caution">
    <text evidence="2">The sequence shown here is derived from an EMBL/GenBank/DDBJ whole genome shotgun (WGS) entry which is preliminary data.</text>
</comment>
<dbReference type="EMBL" id="DWWJ01000079">
    <property type="protein sequence ID" value="HJC40722.1"/>
    <property type="molecule type" value="Genomic_DNA"/>
</dbReference>
<feature type="transmembrane region" description="Helical" evidence="1">
    <location>
        <begin position="36"/>
        <end position="55"/>
    </location>
</feature>
<evidence type="ECO:0008006" key="4">
    <source>
        <dbReference type="Google" id="ProtNLM"/>
    </source>
</evidence>